<accession>A0A2M9G325</accession>
<gene>
    <name evidence="2" type="ORF">CVT23_10130</name>
</gene>
<evidence type="ECO:0000256" key="1">
    <source>
        <dbReference type="SAM" id="Phobius"/>
    </source>
</evidence>
<evidence type="ECO:0008006" key="4">
    <source>
        <dbReference type="Google" id="ProtNLM"/>
    </source>
</evidence>
<dbReference type="RefSeq" id="WP_109793378.1">
    <property type="nucleotide sequence ID" value="NZ_PHIG01000031.1"/>
</dbReference>
<dbReference type="Pfam" id="PF11821">
    <property type="entry name" value="ActD"/>
    <property type="match status" value="1"/>
</dbReference>
<dbReference type="AlphaFoldDB" id="A0A2M9G325"/>
<dbReference type="EMBL" id="PHIG01000031">
    <property type="protein sequence ID" value="PJK30105.1"/>
    <property type="molecule type" value="Genomic_DNA"/>
</dbReference>
<keyword evidence="1" id="KW-1133">Transmembrane helix</keyword>
<name>A0A2M9G325_9PROT</name>
<keyword evidence="3" id="KW-1185">Reference proteome</keyword>
<reference evidence="2 3" key="1">
    <citation type="submission" date="2017-11" db="EMBL/GenBank/DDBJ databases">
        <title>Draft genome sequence of Rhizobiales bacterium SY3-13.</title>
        <authorList>
            <person name="Sun C."/>
        </authorList>
    </citation>
    <scope>NUCLEOTIDE SEQUENCE [LARGE SCALE GENOMIC DNA]</scope>
    <source>
        <strain evidence="2 3">SY3-13</strain>
    </source>
</reference>
<dbReference type="PANTHER" id="PTHR40394">
    <property type="entry name" value="LIPOPROTEIN-RELATED"/>
    <property type="match status" value="1"/>
</dbReference>
<evidence type="ECO:0000313" key="2">
    <source>
        <dbReference type="EMBL" id="PJK30105.1"/>
    </source>
</evidence>
<protein>
    <recommendedName>
        <fullName evidence="4">DUF3341 domain-containing protein</fullName>
    </recommendedName>
</protein>
<dbReference type="OrthoDB" id="9792475at2"/>
<feature type="transmembrane region" description="Helical" evidence="1">
    <location>
        <begin position="56"/>
        <end position="79"/>
    </location>
</feature>
<dbReference type="InterPro" id="IPR021776">
    <property type="entry name" value="ActD"/>
</dbReference>
<evidence type="ECO:0000313" key="3">
    <source>
        <dbReference type="Proteomes" id="UP000229498"/>
    </source>
</evidence>
<dbReference type="PANTHER" id="PTHR40394:SF2">
    <property type="entry name" value="QUINOL:CYTOCHROME C OXIDOREDUCTASE MEMBRANE PROTEIN"/>
    <property type="match status" value="1"/>
</dbReference>
<keyword evidence="1" id="KW-0472">Membrane</keyword>
<proteinExistence type="predicted"/>
<organism evidence="2 3">
    <name type="scientific">Minwuia thermotolerans</name>
    <dbReference type="NCBI Taxonomy" id="2056226"/>
    <lineage>
        <taxon>Bacteria</taxon>
        <taxon>Pseudomonadati</taxon>
        <taxon>Pseudomonadota</taxon>
        <taxon>Alphaproteobacteria</taxon>
        <taxon>Minwuiales</taxon>
        <taxon>Minwuiaceae</taxon>
        <taxon>Minwuia</taxon>
    </lineage>
</organism>
<sequence length="177" mass="18649">MTGGREIHGIAARFADRDALLTAVRQARAAGYEHVEAHAPAAEPEIERALGESGNAVAWIATAAGVVCALAAYALQYYAAVVDFPFNAGGRPLHAWPPFLVVAFAVGLLGAVLATGIALFVQNGFPAYYHPIFHVDGFVAGEGYVLVVASSDSGFERDATRNFLDRLGPVAVQEVPR</sequence>
<keyword evidence="1" id="KW-0812">Transmembrane</keyword>
<feature type="transmembrane region" description="Helical" evidence="1">
    <location>
        <begin position="99"/>
        <end position="121"/>
    </location>
</feature>
<dbReference type="Proteomes" id="UP000229498">
    <property type="component" value="Unassembled WGS sequence"/>
</dbReference>
<comment type="caution">
    <text evidence="2">The sequence shown here is derived from an EMBL/GenBank/DDBJ whole genome shotgun (WGS) entry which is preliminary data.</text>
</comment>